<dbReference type="GO" id="GO:0008233">
    <property type="term" value="F:peptidase activity"/>
    <property type="evidence" value="ECO:0007669"/>
    <property type="project" value="UniProtKB-KW"/>
</dbReference>
<dbReference type="OrthoDB" id="200496at2157"/>
<evidence type="ECO:0000256" key="7">
    <source>
        <dbReference type="ARBA" id="ARBA00023136"/>
    </source>
</evidence>
<evidence type="ECO:0000256" key="2">
    <source>
        <dbReference type="ARBA" id="ARBA00022475"/>
    </source>
</evidence>
<feature type="transmembrane region" description="Helical" evidence="9">
    <location>
        <begin position="227"/>
        <end position="248"/>
    </location>
</feature>
<dbReference type="Pfam" id="PF09721">
    <property type="entry name" value="Exosortase_EpsH"/>
    <property type="match status" value="1"/>
</dbReference>
<dbReference type="AlphaFoldDB" id="E1RCW1"/>
<keyword evidence="11" id="KW-1185">Reference proteome</keyword>
<gene>
    <name evidence="10" type="ordered locus">Mpet_0011</name>
</gene>
<dbReference type="GO" id="GO:0006508">
    <property type="term" value="P:proteolysis"/>
    <property type="evidence" value="ECO:0007669"/>
    <property type="project" value="UniProtKB-KW"/>
</dbReference>
<feature type="transmembrane region" description="Helical" evidence="9">
    <location>
        <begin position="26"/>
        <end position="46"/>
    </location>
</feature>
<feature type="transmembrane region" description="Helical" evidence="9">
    <location>
        <begin position="105"/>
        <end position="128"/>
    </location>
</feature>
<feature type="transmembrane region" description="Helical" evidence="9">
    <location>
        <begin position="6"/>
        <end position="21"/>
    </location>
</feature>
<dbReference type="GeneID" id="9742449"/>
<reference evidence="10 11" key="1">
    <citation type="journal article" date="2010" name="Stand. Genomic Sci.">
        <title>Complete genome sequence of Methanoplanus petrolearius type strain (SEBR 4847).</title>
        <authorList>
            <person name="Brambilla E."/>
            <person name="Djao O.D."/>
            <person name="Daligault H."/>
            <person name="Lapidus A."/>
            <person name="Lucas S."/>
            <person name="Hammon N."/>
            <person name="Nolan M."/>
            <person name="Tice H."/>
            <person name="Cheng J.F."/>
            <person name="Han C."/>
            <person name="Tapia R."/>
            <person name="Goodwin L."/>
            <person name="Pitluck S."/>
            <person name="Liolios K."/>
            <person name="Ivanova N."/>
            <person name="Mavromatis K."/>
            <person name="Mikhailova N."/>
            <person name="Pati A."/>
            <person name="Chen A."/>
            <person name="Palaniappan K."/>
            <person name="Land M."/>
            <person name="Hauser L."/>
            <person name="Chang Y.J."/>
            <person name="Jeffries C.D."/>
            <person name="Rohde M."/>
            <person name="Spring S."/>
            <person name="Sikorski J."/>
            <person name="Goker M."/>
            <person name="Woyke T."/>
            <person name="Bristow J."/>
            <person name="Eisen J.A."/>
            <person name="Markowitz V."/>
            <person name="Hugenholtz P."/>
            <person name="Kyrpides N.C."/>
            <person name="Klenk H.P."/>
        </authorList>
    </citation>
    <scope>NUCLEOTIDE SEQUENCE [LARGE SCALE GENOMIC DNA]</scope>
    <source>
        <strain evidence="11">DSM 11571 / OCM 486 / SEBR 4847</strain>
    </source>
</reference>
<feature type="transmembrane region" description="Helical" evidence="9">
    <location>
        <begin position="166"/>
        <end position="182"/>
    </location>
</feature>
<feature type="transmembrane region" description="Helical" evidence="9">
    <location>
        <begin position="140"/>
        <end position="160"/>
    </location>
</feature>
<dbReference type="Proteomes" id="UP000006565">
    <property type="component" value="Chromosome"/>
</dbReference>
<feature type="active site" description="Acyl-thioester intermediate" evidence="8">
    <location>
        <position position="146"/>
    </location>
</feature>
<evidence type="ECO:0000313" key="11">
    <source>
        <dbReference type="Proteomes" id="UP000006565"/>
    </source>
</evidence>
<dbReference type="EMBL" id="CP002117">
    <property type="protein sequence ID" value="ADN34792.1"/>
    <property type="molecule type" value="Genomic_DNA"/>
</dbReference>
<evidence type="ECO:0000256" key="3">
    <source>
        <dbReference type="ARBA" id="ARBA00022670"/>
    </source>
</evidence>
<name>E1RCW1_METP4</name>
<comment type="subcellular location">
    <subcellularLocation>
        <location evidence="1">Cell membrane</location>
        <topology evidence="1">Multi-pass membrane protein</topology>
    </subcellularLocation>
</comment>
<feature type="transmembrane region" description="Helical" evidence="9">
    <location>
        <begin position="52"/>
        <end position="69"/>
    </location>
</feature>
<dbReference type="KEGG" id="mpi:Mpet_0011"/>
<evidence type="ECO:0000313" key="10">
    <source>
        <dbReference type="EMBL" id="ADN34792.1"/>
    </source>
</evidence>
<protein>
    <submittedName>
        <fullName evidence="10">Exosortase EpsH-related protein</fullName>
    </submittedName>
</protein>
<feature type="transmembrane region" description="Helical" evidence="9">
    <location>
        <begin position="81"/>
        <end position="99"/>
    </location>
</feature>
<dbReference type="InterPro" id="IPR014522">
    <property type="entry name" value="ArtA"/>
</dbReference>
<dbReference type="NCBIfam" id="TIGR04125">
    <property type="entry name" value="exosort_PGF_TRM"/>
    <property type="match status" value="1"/>
</dbReference>
<dbReference type="GO" id="GO:0005886">
    <property type="term" value="C:plasma membrane"/>
    <property type="evidence" value="ECO:0007669"/>
    <property type="project" value="UniProtKB-SubCell"/>
</dbReference>
<dbReference type="NCBIfam" id="TIGR04178">
    <property type="entry name" value="exo_archaeo"/>
    <property type="match status" value="1"/>
</dbReference>
<dbReference type="InterPro" id="IPR019127">
    <property type="entry name" value="Exosortase"/>
</dbReference>
<dbReference type="HOGENOM" id="CLU_065734_0_0_2"/>
<feature type="active site" description="Proton donor" evidence="8">
    <location>
        <position position="187"/>
    </location>
</feature>
<evidence type="ECO:0000256" key="5">
    <source>
        <dbReference type="ARBA" id="ARBA00022801"/>
    </source>
</evidence>
<accession>E1RCW1</accession>
<evidence type="ECO:0000256" key="6">
    <source>
        <dbReference type="ARBA" id="ARBA00022989"/>
    </source>
</evidence>
<evidence type="ECO:0000256" key="9">
    <source>
        <dbReference type="SAM" id="Phobius"/>
    </source>
</evidence>
<dbReference type="InterPro" id="IPR026392">
    <property type="entry name" value="Exo/Archaeosortase_dom"/>
</dbReference>
<dbReference type="PIRSF" id="PIRSF025737">
    <property type="entry name" value="Cyco1"/>
    <property type="match status" value="1"/>
</dbReference>
<dbReference type="RefSeq" id="WP_013327971.1">
    <property type="nucleotide sequence ID" value="NC_014507.1"/>
</dbReference>
<keyword evidence="2" id="KW-1003">Cell membrane</keyword>
<proteinExistence type="predicted"/>
<evidence type="ECO:0000256" key="1">
    <source>
        <dbReference type="ARBA" id="ARBA00004651"/>
    </source>
</evidence>
<evidence type="ECO:0000256" key="4">
    <source>
        <dbReference type="ARBA" id="ARBA00022692"/>
    </source>
</evidence>
<keyword evidence="6 9" id="KW-1133">Transmembrane helix</keyword>
<dbReference type="STRING" id="679926.Mpet_0011"/>
<organism evidence="10 11">
    <name type="scientific">Methanolacinia petrolearia (strain DSM 11571 / OCM 486 / SEBR 4847)</name>
    <name type="common">Methanoplanus petrolearius</name>
    <dbReference type="NCBI Taxonomy" id="679926"/>
    <lineage>
        <taxon>Archaea</taxon>
        <taxon>Methanobacteriati</taxon>
        <taxon>Methanobacteriota</taxon>
        <taxon>Stenosarchaea group</taxon>
        <taxon>Methanomicrobia</taxon>
        <taxon>Methanomicrobiales</taxon>
        <taxon>Methanomicrobiaceae</taxon>
        <taxon>Methanolacinia</taxon>
    </lineage>
</organism>
<keyword evidence="5" id="KW-0378">Hydrolase</keyword>
<sequence>MLEAIVAGLSFAGFLGFLLPLPYKKWFAAVGWTALVGILFANFPQYFAENNIIYPLIAFLALPALWVTVKKLNEENGVVFCMTRAAAIGFLVFAPFAYIEPLGDWLIGVNISILESIFGFIGFSYTLAEWNLFMHDIYSVRIILGCTGIQAMALMLGIAWSVPSTIRQKALTFAVIVPVIFIMNLIRNLFVIIAYSEQWFPFLPWIASNGELGYESYFWSHNIISEFGLSLLTVIIVGLAMITIIPDLKAFFIDLLRLYNAEFRKMLGKPTK</sequence>
<keyword evidence="3" id="KW-0645">Protease</keyword>
<keyword evidence="4 9" id="KW-0812">Transmembrane</keyword>
<dbReference type="eggNOG" id="arCOG04471">
    <property type="taxonomic scope" value="Archaea"/>
</dbReference>
<evidence type="ECO:0000256" key="8">
    <source>
        <dbReference type="PIRSR" id="PIRSR025737-1"/>
    </source>
</evidence>
<keyword evidence="7 9" id="KW-0472">Membrane</keyword>